<dbReference type="PROSITE" id="PS00455">
    <property type="entry name" value="AMP_BINDING"/>
    <property type="match status" value="1"/>
</dbReference>
<dbReference type="InterPro" id="IPR023213">
    <property type="entry name" value="CAT-like_dom_sf"/>
</dbReference>
<reference evidence="8 9" key="1">
    <citation type="submission" date="2016-09" db="EMBL/GenBank/DDBJ databases">
        <title>Couchioplanes caeruleus draft genome sequence.</title>
        <authorList>
            <person name="Sheehan J."/>
            <person name="Caffrey P."/>
        </authorList>
    </citation>
    <scope>NUCLEOTIDE SEQUENCE [LARGE SCALE GENOMIC DNA]</scope>
    <source>
        <strain evidence="8 9">DSM 43634</strain>
    </source>
</reference>
<comment type="caution">
    <text evidence="8">The sequence shown here is derived from an EMBL/GenBank/DDBJ whole genome shotgun (WGS) entry which is preliminary data.</text>
</comment>
<dbReference type="Gene3D" id="3.40.50.12780">
    <property type="entry name" value="N-terminal domain of ligase-like"/>
    <property type="match status" value="1"/>
</dbReference>
<dbReference type="InterPro" id="IPR006162">
    <property type="entry name" value="Ppantetheine_attach_site"/>
</dbReference>
<proteinExistence type="predicted"/>
<dbReference type="InterPro" id="IPR009081">
    <property type="entry name" value="PP-bd_ACP"/>
</dbReference>
<dbReference type="GO" id="GO:0031177">
    <property type="term" value="F:phosphopantetheine binding"/>
    <property type="evidence" value="ECO:0007669"/>
    <property type="project" value="TreeGrafter"/>
</dbReference>
<dbReference type="InterPro" id="IPR000873">
    <property type="entry name" value="AMP-dep_synth/lig_dom"/>
</dbReference>
<keyword evidence="2" id="KW-0596">Phosphopantetheine</keyword>
<name>A0A1K0FSL0_9ACTN</name>
<dbReference type="Gene3D" id="3.30.300.30">
    <property type="match status" value="1"/>
</dbReference>
<dbReference type="GO" id="GO:0009366">
    <property type="term" value="C:enterobactin synthetase complex"/>
    <property type="evidence" value="ECO:0007669"/>
    <property type="project" value="TreeGrafter"/>
</dbReference>
<dbReference type="GO" id="GO:0047527">
    <property type="term" value="F:2,3-dihydroxybenzoate-serine ligase activity"/>
    <property type="evidence" value="ECO:0007669"/>
    <property type="project" value="TreeGrafter"/>
</dbReference>
<accession>A0A1K0FSL0</accession>
<protein>
    <submittedName>
        <fullName evidence="8">AMP-dependent ligase</fullName>
    </submittedName>
</protein>
<sequence>MSERFGSVVDLVRAQVRRAPEQQAIAWRDEALTYQQLWDGAELVAERLRGGGVRPDDVVGLCARRSPELVVGVLGILRAGGAYLPLDTGYPAARLHYMLEQAGARLIVGHRDSAGPILGDRELVPLNDLRDADGRWAPGEPPTTAGPEPAIGPENLGYVMFTSGSTGRPKGVMQTHGALAGLVRWQLADSVAGPGDVTTQFAPISFDVSFQEIFATLASGGCLLCLDDEERRDPIRLWGLLVRHRVARLFLPYVALQTLALFADDLPDSPPALREIITAGEALRCDDRIKRLFARLSGCHLINQYGPTETHVVTRYRLPAEPASWPLLPPIGTSVAGAGLHVLGPDGVPVPPGQPGELHVSGTPVARGYIGREDLTRQRFRSTPDGTDSMYATGDVVEERDGVLHYLGRDDDQVKVNGVRVEPAEVERELLALDGVREAAVVADHGRLIGFVTGGLGADRGGASREELAARVPAHLVPSRVLVVRVLPTTPSGKIDRAKLLETAHVGDAGGAGLESICRAELGLATSAAAGSGADLRAAGVDSLAAARIAARIASEFRVLVRIDEVMAATSLEQFREVVARAPRINREAVSPPAGPLPLSAMQQQIFIDQLLAEGNQTQWAMVELDVRGPFDAARAERAVRTLTNRHAALRTRYDFGEHYLQQDFTAGADPEIVHREAAGEPEMTALRRHRATQGYDFGTVANLTVDIIRLAPEHHRLLLRVHHASADGWSFAVLCDEFAALYTDPERALTPAVQCWQLPEPDDETRKADLDYWETRLSHLAAAPALDWGAAHEQLRGEPRLRRKAVTLTIEQVASVRSWADRAHATPFAVLLAAWTAQFNASEVGVAVPFATRKTTESLSCVGLLLNTLVLPLPTQAENFCVLVGQVDGEVAAAAAHHSTALPELLARLGVQRVPGRPPLARMIVTLQPPGPRSWVLGPDGPEATLILDLDMPEPTGFDLVLNLDDRGDRIIGWIDYDTEALDGTRVDALVAGWKKTLEQPIP</sequence>
<keyword evidence="9" id="KW-1185">Reference proteome</keyword>
<dbReference type="EMBL" id="MEIA01000012">
    <property type="protein sequence ID" value="OJF15761.1"/>
    <property type="molecule type" value="Genomic_DNA"/>
</dbReference>
<dbReference type="InterPro" id="IPR010071">
    <property type="entry name" value="AA_adenyl_dom"/>
</dbReference>
<dbReference type="PANTHER" id="PTHR45527">
    <property type="entry name" value="NONRIBOSOMAL PEPTIDE SYNTHETASE"/>
    <property type="match status" value="1"/>
</dbReference>
<dbReference type="Pfam" id="PF13193">
    <property type="entry name" value="AMP-binding_C"/>
    <property type="match status" value="1"/>
</dbReference>
<evidence type="ECO:0000313" key="8">
    <source>
        <dbReference type="EMBL" id="OJF15761.1"/>
    </source>
</evidence>
<feature type="domain" description="Condensation" evidence="6">
    <location>
        <begin position="597"/>
        <end position="1001"/>
    </location>
</feature>
<evidence type="ECO:0000259" key="4">
    <source>
        <dbReference type="Pfam" id="PF00501"/>
    </source>
</evidence>
<feature type="domain" description="Carrier" evidence="5">
    <location>
        <begin position="515"/>
        <end position="575"/>
    </location>
</feature>
<evidence type="ECO:0000259" key="6">
    <source>
        <dbReference type="Pfam" id="PF00668"/>
    </source>
</evidence>
<dbReference type="FunFam" id="3.40.50.980:FF:000001">
    <property type="entry name" value="Non-ribosomal peptide synthetase"/>
    <property type="match status" value="1"/>
</dbReference>
<dbReference type="Pfam" id="PF00501">
    <property type="entry name" value="AMP-binding"/>
    <property type="match status" value="1"/>
</dbReference>
<dbReference type="SUPFAM" id="SSF52777">
    <property type="entry name" value="CoA-dependent acyltransferases"/>
    <property type="match status" value="2"/>
</dbReference>
<dbReference type="SUPFAM" id="SSF47336">
    <property type="entry name" value="ACP-like"/>
    <property type="match status" value="1"/>
</dbReference>
<dbReference type="RefSeq" id="WP_071803102.1">
    <property type="nucleotide sequence ID" value="NZ_MEIA01000012.1"/>
</dbReference>
<dbReference type="InterPro" id="IPR001242">
    <property type="entry name" value="Condensation_dom"/>
</dbReference>
<evidence type="ECO:0000256" key="1">
    <source>
        <dbReference type="ARBA" id="ARBA00001957"/>
    </source>
</evidence>
<dbReference type="GO" id="GO:0005829">
    <property type="term" value="C:cytosol"/>
    <property type="evidence" value="ECO:0007669"/>
    <property type="project" value="TreeGrafter"/>
</dbReference>
<evidence type="ECO:0000259" key="7">
    <source>
        <dbReference type="Pfam" id="PF13193"/>
    </source>
</evidence>
<dbReference type="AlphaFoldDB" id="A0A1K0FSL0"/>
<dbReference type="GO" id="GO:0008610">
    <property type="term" value="P:lipid biosynthetic process"/>
    <property type="evidence" value="ECO:0007669"/>
    <property type="project" value="UniProtKB-ARBA"/>
</dbReference>
<feature type="domain" description="AMP-dependent synthetase/ligase" evidence="4">
    <location>
        <begin position="13"/>
        <end position="369"/>
    </location>
</feature>
<dbReference type="PROSITE" id="PS00012">
    <property type="entry name" value="PHOSPHOPANTETHEINE"/>
    <property type="match status" value="1"/>
</dbReference>
<feature type="domain" description="AMP-binding enzyme C-terminal" evidence="7">
    <location>
        <begin position="425"/>
        <end position="494"/>
    </location>
</feature>
<keyword evidence="3" id="KW-0597">Phosphoprotein</keyword>
<comment type="cofactor">
    <cofactor evidence="1">
        <name>pantetheine 4'-phosphate</name>
        <dbReference type="ChEBI" id="CHEBI:47942"/>
    </cofactor>
</comment>
<dbReference type="InterPro" id="IPR020845">
    <property type="entry name" value="AMP-binding_CS"/>
</dbReference>
<dbReference type="SUPFAM" id="SSF56801">
    <property type="entry name" value="Acetyl-CoA synthetase-like"/>
    <property type="match status" value="1"/>
</dbReference>
<dbReference type="InterPro" id="IPR025110">
    <property type="entry name" value="AMP-bd_C"/>
</dbReference>
<evidence type="ECO:0000313" key="9">
    <source>
        <dbReference type="Proteomes" id="UP000182486"/>
    </source>
</evidence>
<dbReference type="InterPro" id="IPR036736">
    <property type="entry name" value="ACP-like_sf"/>
</dbReference>
<dbReference type="GO" id="GO:0009239">
    <property type="term" value="P:enterobactin biosynthetic process"/>
    <property type="evidence" value="ECO:0007669"/>
    <property type="project" value="TreeGrafter"/>
</dbReference>
<dbReference type="PANTHER" id="PTHR45527:SF1">
    <property type="entry name" value="FATTY ACID SYNTHASE"/>
    <property type="match status" value="1"/>
</dbReference>
<keyword evidence="8" id="KW-0436">Ligase</keyword>
<dbReference type="Gene3D" id="3.30.559.10">
    <property type="entry name" value="Chloramphenicol acetyltransferase-like domain"/>
    <property type="match status" value="1"/>
</dbReference>
<dbReference type="NCBIfam" id="TIGR01733">
    <property type="entry name" value="AA-adenyl-dom"/>
    <property type="match status" value="1"/>
</dbReference>
<evidence type="ECO:0000256" key="2">
    <source>
        <dbReference type="ARBA" id="ARBA00022450"/>
    </source>
</evidence>
<evidence type="ECO:0000259" key="5">
    <source>
        <dbReference type="Pfam" id="PF00550"/>
    </source>
</evidence>
<evidence type="ECO:0000256" key="3">
    <source>
        <dbReference type="ARBA" id="ARBA00022553"/>
    </source>
</evidence>
<dbReference type="Pfam" id="PF00550">
    <property type="entry name" value="PP-binding"/>
    <property type="match status" value="1"/>
</dbReference>
<organism evidence="8 9">
    <name type="scientific">Couchioplanes caeruleus subsp. caeruleus</name>
    <dbReference type="NCBI Taxonomy" id="56427"/>
    <lineage>
        <taxon>Bacteria</taxon>
        <taxon>Bacillati</taxon>
        <taxon>Actinomycetota</taxon>
        <taxon>Actinomycetes</taxon>
        <taxon>Micromonosporales</taxon>
        <taxon>Micromonosporaceae</taxon>
        <taxon>Couchioplanes</taxon>
    </lineage>
</organism>
<dbReference type="Gene3D" id="3.30.559.30">
    <property type="entry name" value="Nonribosomal peptide synthetase, condensation domain"/>
    <property type="match status" value="1"/>
</dbReference>
<dbReference type="InterPro" id="IPR042099">
    <property type="entry name" value="ANL_N_sf"/>
</dbReference>
<gene>
    <name evidence="8" type="ORF">BG844_02620</name>
</gene>
<dbReference type="Gene3D" id="1.10.1200.10">
    <property type="entry name" value="ACP-like"/>
    <property type="match status" value="1"/>
</dbReference>
<dbReference type="Pfam" id="PF00668">
    <property type="entry name" value="Condensation"/>
    <property type="match status" value="1"/>
</dbReference>
<dbReference type="InterPro" id="IPR045851">
    <property type="entry name" value="AMP-bd_C_sf"/>
</dbReference>
<dbReference type="GO" id="GO:0043041">
    <property type="term" value="P:amino acid activation for nonribosomal peptide biosynthetic process"/>
    <property type="evidence" value="ECO:0007669"/>
    <property type="project" value="TreeGrafter"/>
</dbReference>
<dbReference type="Proteomes" id="UP000182486">
    <property type="component" value="Unassembled WGS sequence"/>
</dbReference>